<gene>
    <name evidence="1" type="ORF">B0H17DRAFT_1123608</name>
</gene>
<evidence type="ECO:0000313" key="2">
    <source>
        <dbReference type="Proteomes" id="UP001221757"/>
    </source>
</evidence>
<protein>
    <submittedName>
        <fullName evidence="1">Uncharacterized protein</fullName>
    </submittedName>
</protein>
<name>A0AAD7H2K6_MYCRO</name>
<organism evidence="1 2">
    <name type="scientific">Mycena rosella</name>
    <name type="common">Pink bonnet</name>
    <name type="synonym">Agaricus rosellus</name>
    <dbReference type="NCBI Taxonomy" id="1033263"/>
    <lineage>
        <taxon>Eukaryota</taxon>
        <taxon>Fungi</taxon>
        <taxon>Dikarya</taxon>
        <taxon>Basidiomycota</taxon>
        <taxon>Agaricomycotina</taxon>
        <taxon>Agaricomycetes</taxon>
        <taxon>Agaricomycetidae</taxon>
        <taxon>Agaricales</taxon>
        <taxon>Marasmiineae</taxon>
        <taxon>Mycenaceae</taxon>
        <taxon>Mycena</taxon>
    </lineage>
</organism>
<keyword evidence="2" id="KW-1185">Reference proteome</keyword>
<proteinExistence type="predicted"/>
<dbReference type="AlphaFoldDB" id="A0AAD7H2K6"/>
<dbReference type="EMBL" id="JARKIE010000001">
    <property type="protein sequence ID" value="KAJ7710461.1"/>
    <property type="molecule type" value="Genomic_DNA"/>
</dbReference>
<accession>A0AAD7H2K6</accession>
<sequence length="206" mass="23076">MFPTRQDLEKSQSSLNGLMLKKAGEEHFPESRGIDLLYVWGILGGTLSSVLHPEYREEGDHPQRQVAERGPSTRIVPGCDPASDVCSKLPCETFLDRRERESENGGFNSISVPKYVGAWFGVAPPRIASMMQRWSKTGHETDAGSNKAPGQKHPTMQSNFVFEKSGFKLNLCISCHWYGKYSVQKRRQLEIFGSSLQKIQLQSVAT</sequence>
<reference evidence="1" key="1">
    <citation type="submission" date="2023-03" db="EMBL/GenBank/DDBJ databases">
        <title>Massive genome expansion in bonnet fungi (Mycena s.s.) driven by repeated elements and novel gene families across ecological guilds.</title>
        <authorList>
            <consortium name="Lawrence Berkeley National Laboratory"/>
            <person name="Harder C.B."/>
            <person name="Miyauchi S."/>
            <person name="Viragh M."/>
            <person name="Kuo A."/>
            <person name="Thoen E."/>
            <person name="Andreopoulos B."/>
            <person name="Lu D."/>
            <person name="Skrede I."/>
            <person name="Drula E."/>
            <person name="Henrissat B."/>
            <person name="Morin E."/>
            <person name="Kohler A."/>
            <person name="Barry K."/>
            <person name="LaButti K."/>
            <person name="Morin E."/>
            <person name="Salamov A."/>
            <person name="Lipzen A."/>
            <person name="Mereny Z."/>
            <person name="Hegedus B."/>
            <person name="Baldrian P."/>
            <person name="Stursova M."/>
            <person name="Weitz H."/>
            <person name="Taylor A."/>
            <person name="Grigoriev I.V."/>
            <person name="Nagy L.G."/>
            <person name="Martin F."/>
            <person name="Kauserud H."/>
        </authorList>
    </citation>
    <scope>NUCLEOTIDE SEQUENCE</scope>
    <source>
        <strain evidence="1">CBHHK067</strain>
    </source>
</reference>
<dbReference type="Proteomes" id="UP001221757">
    <property type="component" value="Unassembled WGS sequence"/>
</dbReference>
<comment type="caution">
    <text evidence="1">The sequence shown here is derived from an EMBL/GenBank/DDBJ whole genome shotgun (WGS) entry which is preliminary data.</text>
</comment>
<evidence type="ECO:0000313" key="1">
    <source>
        <dbReference type="EMBL" id="KAJ7710461.1"/>
    </source>
</evidence>